<keyword evidence="7" id="KW-1185">Reference proteome</keyword>
<dbReference type="PANTHER" id="PTHR33418:SF1">
    <property type="entry name" value="HELICASE-ASSOCIATED DOMAIN-CONTAINING PROTEIN"/>
    <property type="match status" value="1"/>
</dbReference>
<dbReference type="InterPro" id="IPR013083">
    <property type="entry name" value="Znf_RING/FYVE/PHD"/>
</dbReference>
<keyword evidence="1" id="KW-0479">Metal-binding</keyword>
<dbReference type="PROSITE" id="PS50089">
    <property type="entry name" value="ZF_RING_2"/>
    <property type="match status" value="1"/>
</dbReference>
<name>A0AAD3CFW3_9STRA</name>
<reference evidence="6 7" key="1">
    <citation type="journal article" date="2021" name="Sci. Rep.">
        <title>The genome of the diatom Chaetoceros tenuissimus carries an ancient integrated fragment of an extant virus.</title>
        <authorList>
            <person name="Hongo Y."/>
            <person name="Kimura K."/>
            <person name="Takaki Y."/>
            <person name="Yoshida Y."/>
            <person name="Baba S."/>
            <person name="Kobayashi G."/>
            <person name="Nagasaki K."/>
            <person name="Hano T."/>
            <person name="Tomaru Y."/>
        </authorList>
    </citation>
    <scope>NUCLEOTIDE SEQUENCE [LARGE SCALE GENOMIC DNA]</scope>
    <source>
        <strain evidence="6 7">NIES-3715</strain>
    </source>
</reference>
<accession>A0AAD3CFW3</accession>
<proteinExistence type="predicted"/>
<evidence type="ECO:0000256" key="4">
    <source>
        <dbReference type="PROSITE-ProRule" id="PRU00175"/>
    </source>
</evidence>
<evidence type="ECO:0000256" key="2">
    <source>
        <dbReference type="ARBA" id="ARBA00022771"/>
    </source>
</evidence>
<dbReference type="Proteomes" id="UP001054902">
    <property type="component" value="Unassembled WGS sequence"/>
</dbReference>
<sequence length="573" mass="67285">MRQERRKLRRSSRRRRIVASYEDDGDHVLEEELQQEETDMNRQELEDLVGRGDDHNGNSQNLLTKEVSNNEKKNLWSKLQCPICRNVLSDPYMIPNCCHRFCGRCIHGSVVIQNIDCPTCLESMNSKKNFIHDRMFGKLVTRMHKLQLKINLKENKERNSETQLKEIALESQDLIDGQHQGSIHEAIQSSDNEKDTLSPEKKRKLVNSEPQHQNKKHKCQGFTFEEYIRELQKYKDEYGDCKVPFRYEENRSLGNWCVRIRRVKAGKCIAWTTPEKMLTKKRIQQLENMGFEWDPHSQTFKNYLAQLETFKSIHGHCDVPANYADNPTLAHFCRGIRRAYKYFKAGKKAPSLLSITPSKIEQLEEIGFNWQVDPYKDVKADTNAIDKKSSSHKMQSSFGKNMRKLEVFKAVHGHCNVPHKYKDKSLVSWCSDMRHTYMCIQVGRKPKRRLTESMIEQLDKIGFRWRILNTRSFIAQMEAVQNDALSTESKAEAKDFVVKGSSFDRNMIKLKEFQAMYGHCDVPFRYKADPSLRLWCDSMRAVYKSMQRGEKPKNQCLTKRMIEKMEEIGFRVR</sequence>
<evidence type="ECO:0000313" key="7">
    <source>
        <dbReference type="Proteomes" id="UP001054902"/>
    </source>
</evidence>
<dbReference type="Gene3D" id="6.10.140.530">
    <property type="match status" value="3"/>
</dbReference>
<dbReference type="SUPFAM" id="SSF57850">
    <property type="entry name" value="RING/U-box"/>
    <property type="match status" value="1"/>
</dbReference>
<keyword evidence="2 4" id="KW-0863">Zinc-finger</keyword>
<keyword evidence="3" id="KW-0862">Zinc</keyword>
<dbReference type="Pfam" id="PF13923">
    <property type="entry name" value="zf-C3HC4_2"/>
    <property type="match status" value="1"/>
</dbReference>
<dbReference type="InterPro" id="IPR001841">
    <property type="entry name" value="Znf_RING"/>
</dbReference>
<dbReference type="EMBL" id="BLLK01000019">
    <property type="protein sequence ID" value="GFH44061.1"/>
    <property type="molecule type" value="Genomic_DNA"/>
</dbReference>
<comment type="caution">
    <text evidence="6">The sequence shown here is derived from an EMBL/GenBank/DDBJ whole genome shotgun (WGS) entry which is preliminary data.</text>
</comment>
<dbReference type="SMART" id="SM00184">
    <property type="entry name" value="RING"/>
    <property type="match status" value="1"/>
</dbReference>
<gene>
    <name evidence="6" type="ORF">CTEN210_00535</name>
</gene>
<evidence type="ECO:0000313" key="6">
    <source>
        <dbReference type="EMBL" id="GFH44061.1"/>
    </source>
</evidence>
<dbReference type="Gene3D" id="3.30.40.10">
    <property type="entry name" value="Zinc/RING finger domain, C3HC4 (zinc finger)"/>
    <property type="match status" value="1"/>
</dbReference>
<dbReference type="Pfam" id="PF03457">
    <property type="entry name" value="HA"/>
    <property type="match status" value="4"/>
</dbReference>
<organism evidence="6 7">
    <name type="scientific">Chaetoceros tenuissimus</name>
    <dbReference type="NCBI Taxonomy" id="426638"/>
    <lineage>
        <taxon>Eukaryota</taxon>
        <taxon>Sar</taxon>
        <taxon>Stramenopiles</taxon>
        <taxon>Ochrophyta</taxon>
        <taxon>Bacillariophyta</taxon>
        <taxon>Coscinodiscophyceae</taxon>
        <taxon>Chaetocerotophycidae</taxon>
        <taxon>Chaetocerotales</taxon>
        <taxon>Chaetocerotaceae</taxon>
        <taxon>Chaetoceros</taxon>
    </lineage>
</organism>
<dbReference type="PROSITE" id="PS00518">
    <property type="entry name" value="ZF_RING_1"/>
    <property type="match status" value="1"/>
</dbReference>
<dbReference type="AlphaFoldDB" id="A0AAD3CFW3"/>
<feature type="domain" description="RING-type" evidence="5">
    <location>
        <begin position="81"/>
        <end position="120"/>
    </location>
</feature>
<evidence type="ECO:0000259" key="5">
    <source>
        <dbReference type="PROSITE" id="PS50089"/>
    </source>
</evidence>
<dbReference type="InterPro" id="IPR017907">
    <property type="entry name" value="Znf_RING_CS"/>
</dbReference>
<dbReference type="PANTHER" id="PTHR33418">
    <property type="entry name" value="HELICASE-ASSOCIATED"/>
    <property type="match status" value="1"/>
</dbReference>
<dbReference type="GO" id="GO:0008270">
    <property type="term" value="F:zinc ion binding"/>
    <property type="evidence" value="ECO:0007669"/>
    <property type="project" value="UniProtKB-KW"/>
</dbReference>
<evidence type="ECO:0000256" key="3">
    <source>
        <dbReference type="ARBA" id="ARBA00022833"/>
    </source>
</evidence>
<evidence type="ECO:0000256" key="1">
    <source>
        <dbReference type="ARBA" id="ARBA00022723"/>
    </source>
</evidence>
<protein>
    <recommendedName>
        <fullName evidence="5">RING-type domain-containing protein</fullName>
    </recommendedName>
</protein>
<dbReference type="InterPro" id="IPR005114">
    <property type="entry name" value="Helicase_assoc"/>
</dbReference>